<evidence type="ECO:0000313" key="3">
    <source>
        <dbReference type="Proteomes" id="UP000299102"/>
    </source>
</evidence>
<feature type="compositionally biased region" description="Low complexity" evidence="1">
    <location>
        <begin position="84"/>
        <end position="113"/>
    </location>
</feature>
<accession>A0A4C1X7V3</accession>
<feature type="region of interest" description="Disordered" evidence="1">
    <location>
        <begin position="135"/>
        <end position="205"/>
    </location>
</feature>
<feature type="region of interest" description="Disordered" evidence="1">
    <location>
        <begin position="76"/>
        <end position="123"/>
    </location>
</feature>
<reference evidence="2 3" key="1">
    <citation type="journal article" date="2019" name="Commun. Biol.">
        <title>The bagworm genome reveals a unique fibroin gene that provides high tensile strength.</title>
        <authorList>
            <person name="Kono N."/>
            <person name="Nakamura H."/>
            <person name="Ohtoshi R."/>
            <person name="Tomita M."/>
            <person name="Numata K."/>
            <person name="Arakawa K."/>
        </authorList>
    </citation>
    <scope>NUCLEOTIDE SEQUENCE [LARGE SCALE GENOMIC DNA]</scope>
</reference>
<dbReference type="AlphaFoldDB" id="A0A4C1X7V3"/>
<feature type="compositionally biased region" description="Basic residues" evidence="1">
    <location>
        <begin position="135"/>
        <end position="144"/>
    </location>
</feature>
<feature type="compositionally biased region" description="Pro residues" evidence="1">
    <location>
        <begin position="194"/>
        <end position="205"/>
    </location>
</feature>
<protein>
    <submittedName>
        <fullName evidence="2">Uncharacterized protein</fullName>
    </submittedName>
</protein>
<keyword evidence="3" id="KW-1185">Reference proteome</keyword>
<comment type="caution">
    <text evidence="2">The sequence shown here is derived from an EMBL/GenBank/DDBJ whole genome shotgun (WGS) entry which is preliminary data.</text>
</comment>
<name>A0A4C1X7V3_EUMVA</name>
<dbReference type="EMBL" id="BGZK01000749">
    <property type="protein sequence ID" value="GBP58962.1"/>
    <property type="molecule type" value="Genomic_DNA"/>
</dbReference>
<gene>
    <name evidence="2" type="ORF">EVAR_97336_1</name>
</gene>
<organism evidence="2 3">
    <name type="scientific">Eumeta variegata</name>
    <name type="common">Bagworm moth</name>
    <name type="synonym">Eumeta japonica</name>
    <dbReference type="NCBI Taxonomy" id="151549"/>
    <lineage>
        <taxon>Eukaryota</taxon>
        <taxon>Metazoa</taxon>
        <taxon>Ecdysozoa</taxon>
        <taxon>Arthropoda</taxon>
        <taxon>Hexapoda</taxon>
        <taxon>Insecta</taxon>
        <taxon>Pterygota</taxon>
        <taxon>Neoptera</taxon>
        <taxon>Endopterygota</taxon>
        <taxon>Lepidoptera</taxon>
        <taxon>Glossata</taxon>
        <taxon>Ditrysia</taxon>
        <taxon>Tineoidea</taxon>
        <taxon>Psychidae</taxon>
        <taxon>Oiketicinae</taxon>
        <taxon>Eumeta</taxon>
    </lineage>
</organism>
<evidence type="ECO:0000256" key="1">
    <source>
        <dbReference type="SAM" id="MobiDB-lite"/>
    </source>
</evidence>
<sequence length="230" mass="25699">MPKRSLKESLIRHVTRCRHPRVSSGRVRHLLSPRPFSVAHPLRINRTRRRTISATNRSDVCHQGYAVPEEANKFLKDENTTTYSREVSPSPSVSSGKRSSSALSSDESSTLSDDTVKGSDDDECEEAFTKVCSKSNKRKRKAARRHSDEQTLQSNTIQMELDTIQSTSTTVEESSKSPIIVKNQPNRVAGVAPTAPPKVKPPPPVFLRDKTKWNMVSSECSKLHINYSKA</sequence>
<dbReference type="Proteomes" id="UP000299102">
    <property type="component" value="Unassembled WGS sequence"/>
</dbReference>
<proteinExistence type="predicted"/>
<evidence type="ECO:0000313" key="2">
    <source>
        <dbReference type="EMBL" id="GBP58962.1"/>
    </source>
</evidence>